<evidence type="ECO:0000256" key="1">
    <source>
        <dbReference type="ARBA" id="ARBA00006625"/>
    </source>
</evidence>
<gene>
    <name evidence="4" type="ORF">B9N56_01820</name>
</gene>
<dbReference type="GO" id="GO:0016787">
    <property type="term" value="F:hydrolase activity"/>
    <property type="evidence" value="ECO:0007669"/>
    <property type="project" value="UniProtKB-KW"/>
</dbReference>
<reference evidence="5" key="1">
    <citation type="submission" date="2017-04" db="EMBL/GenBank/DDBJ databases">
        <title>Finegoldia magna isolated from orthopedic joint implant-associated infections.</title>
        <authorList>
            <person name="Bjorklund S."/>
            <person name="Bruggemann H."/>
            <person name="Jensen A."/>
            <person name="Hellmark B."/>
            <person name="Soderquist B."/>
        </authorList>
    </citation>
    <scope>NUCLEOTIDE SEQUENCE [LARGE SCALE GENOMIC DNA]</scope>
    <source>
        <strain evidence="5">08T492</strain>
    </source>
</reference>
<evidence type="ECO:0000256" key="2">
    <source>
        <dbReference type="ARBA" id="ARBA00022801"/>
    </source>
</evidence>
<dbReference type="SUPFAM" id="SSF56235">
    <property type="entry name" value="N-terminal nucleophile aminohydrolases (Ntn hydrolases)"/>
    <property type="match status" value="1"/>
</dbReference>
<dbReference type="Gene3D" id="3.60.60.10">
    <property type="entry name" value="Penicillin V Acylase, Chain A"/>
    <property type="match status" value="1"/>
</dbReference>
<dbReference type="PANTHER" id="PTHR35527">
    <property type="entry name" value="CHOLOYLGLYCINE HYDROLASE"/>
    <property type="match status" value="1"/>
</dbReference>
<sequence length="312" mass="36062">MCTTIIVDYPQGSVMARTLDFEVPLEYNMIYIPRGFHYADDLYHKPMRSKYKMMGMCFRNLCPIKDGVNEHGLCGCTNMFIANNLFSNHPVEGKINTNSLDFMNFALGNYKTVEELLDDLDNIHLANKDVDGNSVICPDFHFMFVDRTGDSIILEYKDHRLVPCGDNPKVMTNSPKYSSHVKRYEKSIGDLSKFNQIKDLTGAYDPVSRFIRAKYILSTHKKSNNVNEAYSSAFSILEPLKITEGFFKNDSHDYYTFTRYISAFDTQTASMAVRTHSNTQTYLIDFDDIPDENEIFSYYFENKLEFKRINKG</sequence>
<dbReference type="InterPro" id="IPR052193">
    <property type="entry name" value="Peptidase_C59"/>
</dbReference>
<dbReference type="RefSeq" id="WP_094202555.1">
    <property type="nucleotide sequence ID" value="NZ_NDYI01000005.1"/>
</dbReference>
<proteinExistence type="inferred from homology"/>
<dbReference type="InterPro" id="IPR029055">
    <property type="entry name" value="Ntn_hydrolases_N"/>
</dbReference>
<dbReference type="Proteomes" id="UP000215361">
    <property type="component" value="Unassembled WGS sequence"/>
</dbReference>
<evidence type="ECO:0000313" key="5">
    <source>
        <dbReference type="Proteomes" id="UP000215361"/>
    </source>
</evidence>
<dbReference type="EMBL" id="NDYI01000005">
    <property type="protein sequence ID" value="OXZ39478.1"/>
    <property type="molecule type" value="Genomic_DNA"/>
</dbReference>
<dbReference type="InterPro" id="IPR029132">
    <property type="entry name" value="CBAH/NAAA_C"/>
</dbReference>
<organism evidence="4 5">
    <name type="scientific">Finegoldia magna</name>
    <name type="common">Peptostreptococcus magnus</name>
    <dbReference type="NCBI Taxonomy" id="1260"/>
    <lineage>
        <taxon>Bacteria</taxon>
        <taxon>Bacillati</taxon>
        <taxon>Bacillota</taxon>
        <taxon>Tissierellia</taxon>
        <taxon>Tissierellales</taxon>
        <taxon>Peptoniphilaceae</taxon>
        <taxon>Finegoldia</taxon>
    </lineage>
</organism>
<comment type="caution">
    <text evidence="4">The sequence shown here is derived from an EMBL/GenBank/DDBJ whole genome shotgun (WGS) entry which is preliminary data.</text>
</comment>
<name>A0A233W4A0_FINMA</name>
<evidence type="ECO:0000313" key="4">
    <source>
        <dbReference type="EMBL" id="OXZ39478.1"/>
    </source>
</evidence>
<protein>
    <submittedName>
        <fullName evidence="4">Choloylglycine hydrolase</fullName>
    </submittedName>
</protein>
<dbReference type="PANTHER" id="PTHR35527:SF2">
    <property type="entry name" value="HYDROLASE"/>
    <property type="match status" value="1"/>
</dbReference>
<evidence type="ECO:0000259" key="3">
    <source>
        <dbReference type="Pfam" id="PF02275"/>
    </source>
</evidence>
<keyword evidence="2 4" id="KW-0378">Hydrolase</keyword>
<comment type="similarity">
    <text evidence="1">Belongs to the peptidase C59 family.</text>
</comment>
<feature type="domain" description="Choloylglycine hydrolase/NAAA C-terminal" evidence="3">
    <location>
        <begin position="2"/>
        <end position="287"/>
    </location>
</feature>
<dbReference type="Pfam" id="PF02275">
    <property type="entry name" value="CBAH"/>
    <property type="match status" value="1"/>
</dbReference>
<accession>A0A233W4A0</accession>
<dbReference type="AlphaFoldDB" id="A0A233W4A0"/>